<dbReference type="EMBL" id="CASHSV030000001">
    <property type="protein sequence ID" value="CAJ2629905.1"/>
    <property type="molecule type" value="Genomic_DNA"/>
</dbReference>
<evidence type="ECO:0000313" key="1">
    <source>
        <dbReference type="EMBL" id="CAJ2629905.1"/>
    </source>
</evidence>
<organism evidence="1 2">
    <name type="scientific">Trifolium pratense</name>
    <name type="common">Red clover</name>
    <dbReference type="NCBI Taxonomy" id="57577"/>
    <lineage>
        <taxon>Eukaryota</taxon>
        <taxon>Viridiplantae</taxon>
        <taxon>Streptophyta</taxon>
        <taxon>Embryophyta</taxon>
        <taxon>Tracheophyta</taxon>
        <taxon>Spermatophyta</taxon>
        <taxon>Magnoliopsida</taxon>
        <taxon>eudicotyledons</taxon>
        <taxon>Gunneridae</taxon>
        <taxon>Pentapetalae</taxon>
        <taxon>rosids</taxon>
        <taxon>fabids</taxon>
        <taxon>Fabales</taxon>
        <taxon>Fabaceae</taxon>
        <taxon>Papilionoideae</taxon>
        <taxon>50 kb inversion clade</taxon>
        <taxon>NPAAA clade</taxon>
        <taxon>Hologalegina</taxon>
        <taxon>IRL clade</taxon>
        <taxon>Trifolieae</taxon>
        <taxon>Trifolium</taxon>
    </lineage>
</organism>
<accession>A0ACB0ICR1</accession>
<proteinExistence type="predicted"/>
<comment type="caution">
    <text evidence="1">The sequence shown here is derived from an EMBL/GenBank/DDBJ whole genome shotgun (WGS) entry which is preliminary data.</text>
</comment>
<reference evidence="1" key="1">
    <citation type="submission" date="2023-10" db="EMBL/GenBank/DDBJ databases">
        <authorList>
            <person name="Rodriguez Cubillos JULIANA M."/>
            <person name="De Vega J."/>
        </authorList>
    </citation>
    <scope>NUCLEOTIDE SEQUENCE</scope>
</reference>
<gene>
    <name evidence="1" type="ORF">MILVUS5_LOCUS1795</name>
</gene>
<evidence type="ECO:0000313" key="2">
    <source>
        <dbReference type="Proteomes" id="UP001177021"/>
    </source>
</evidence>
<name>A0ACB0ICR1_TRIPR</name>
<dbReference type="Proteomes" id="UP001177021">
    <property type="component" value="Unassembled WGS sequence"/>
</dbReference>
<keyword evidence="2" id="KW-1185">Reference proteome</keyword>
<protein>
    <submittedName>
        <fullName evidence="1">Uncharacterized protein</fullName>
    </submittedName>
</protein>
<sequence>MGALVNMEALILRNNNLSGQLTSSLKNCSDKLAMVDLGENNFDGPIPSWIGDGLHQLIILSLRFNNFSGSLPSTLCYLEKLQVLDLSLNIISGGIPSCIKNFTSMAQNTISSTSGHSYKCGVVINGFIGISYHLDISLMWKGVDQHFKNADMLLKSIDLSSNHLTGDIPPEMEYLIGLISLNLSRNNLTGEITSNIGYLKLLDVLDLSRNHLSGTIPSSLAQIDRLSVLNLSNNQLYGKIPTGTQLQSFPASSFEGNSNLCGEPLDTKCPGEEPTKSQVSTTNGGDESSIFLEALYMSMGIGFFTGFVGLVGSILLLPSWRETYSKFLNTLILKVLKWWKQ</sequence>